<evidence type="ECO:0000259" key="13">
    <source>
        <dbReference type="SMART" id="SM00478"/>
    </source>
</evidence>
<keyword evidence="10" id="KW-0326">Glycosidase</keyword>
<comment type="subcellular location">
    <subcellularLocation>
        <location evidence="1">Nucleus</location>
    </subcellularLocation>
</comment>
<dbReference type="AlphaFoldDB" id="A0A9P8Q982"/>
<keyword evidence="12" id="KW-0175">Coiled coil</keyword>
<evidence type="ECO:0000256" key="10">
    <source>
        <dbReference type="ARBA" id="ARBA00023295"/>
    </source>
</evidence>
<proteinExistence type="inferred from homology"/>
<sequence length="389" mass="44359">MLSRDLIWHSIPISLRELNLSKVLICGQAFRWKINPAHQNITNSSVKIWSSTLQSHIIFLKQTADSLHYSSYPPFTDVKDLHNLIHDYFQLNISLDALYKTWSEADPNFKTKSQGSFEGVRMLRQDPFETLISFICSSNNNIKRISMMCENLCLNYGSLIGEVDNVKYHSFPTVEQLASQGSALDSQLRQLGFGYRANYIYSTCELIHSSNHDISALRQVSYTEANQSLLQYKGIGPKIADCICLMALDKPATIPVDTHVFQIAKRDYKMKLKGEAVNKGNYGVIAQNFQEKWGEYAGWAQTVMFAADLKALGDGIVKVKKETDVNVEKVITLKRELEVEIKEEINEKDQKLIMEAVKVEDLGTSIEEVEYYNNGRPKRKRRVVIKSEI</sequence>
<gene>
    <name evidence="14" type="ORF">WICPIJ_003647</name>
</gene>
<dbReference type="PANTHER" id="PTHR10242:SF2">
    <property type="entry name" value="N-GLYCOSYLASE_DNA LYASE"/>
    <property type="match status" value="1"/>
</dbReference>
<evidence type="ECO:0000256" key="5">
    <source>
        <dbReference type="ARBA" id="ARBA00022801"/>
    </source>
</evidence>
<dbReference type="SUPFAM" id="SSF48150">
    <property type="entry name" value="DNA-glycosylase"/>
    <property type="match status" value="1"/>
</dbReference>
<dbReference type="InterPro" id="IPR052054">
    <property type="entry name" value="Oxidative_DNA_repair_enzyme"/>
</dbReference>
<comment type="similarity">
    <text evidence="2">Belongs to the type-1 OGG1 family.</text>
</comment>
<dbReference type="CDD" id="cd00056">
    <property type="entry name" value="ENDO3c"/>
    <property type="match status" value="1"/>
</dbReference>
<organism evidence="14 15">
    <name type="scientific">Wickerhamomyces pijperi</name>
    <name type="common">Yeast</name>
    <name type="synonym">Pichia pijperi</name>
    <dbReference type="NCBI Taxonomy" id="599730"/>
    <lineage>
        <taxon>Eukaryota</taxon>
        <taxon>Fungi</taxon>
        <taxon>Dikarya</taxon>
        <taxon>Ascomycota</taxon>
        <taxon>Saccharomycotina</taxon>
        <taxon>Saccharomycetes</taxon>
        <taxon>Phaffomycetales</taxon>
        <taxon>Wickerhamomycetaceae</taxon>
        <taxon>Wickerhamomyces</taxon>
    </lineage>
</organism>
<dbReference type="Gene3D" id="3.30.310.40">
    <property type="match status" value="1"/>
</dbReference>
<feature type="domain" description="HhH-GPD" evidence="13">
    <location>
        <begin position="136"/>
        <end position="309"/>
    </location>
</feature>
<dbReference type="GO" id="GO:0005634">
    <property type="term" value="C:nucleus"/>
    <property type="evidence" value="ECO:0007669"/>
    <property type="project" value="UniProtKB-SubCell"/>
</dbReference>
<evidence type="ECO:0000256" key="9">
    <source>
        <dbReference type="ARBA" id="ARBA00023268"/>
    </source>
</evidence>
<reference evidence="14" key="1">
    <citation type="journal article" date="2021" name="Open Biol.">
        <title>Shared evolutionary footprints suggest mitochondrial oxidative damage underlies multiple complex I losses in fungi.</title>
        <authorList>
            <person name="Schikora-Tamarit M.A."/>
            <person name="Marcet-Houben M."/>
            <person name="Nosek J."/>
            <person name="Gabaldon T."/>
        </authorList>
    </citation>
    <scope>NUCLEOTIDE SEQUENCE</scope>
    <source>
        <strain evidence="14">CBS2887</strain>
    </source>
</reference>
<protein>
    <recommendedName>
        <fullName evidence="3">DNA-(apurinic or apyrimidinic site) lyase</fullName>
        <ecNumber evidence="3">4.2.99.18</ecNumber>
    </recommendedName>
</protein>
<dbReference type="GO" id="GO:0006289">
    <property type="term" value="P:nucleotide-excision repair"/>
    <property type="evidence" value="ECO:0007669"/>
    <property type="project" value="InterPro"/>
</dbReference>
<keyword evidence="15" id="KW-1185">Reference proteome</keyword>
<reference evidence="14" key="2">
    <citation type="submission" date="2021-01" db="EMBL/GenBank/DDBJ databases">
        <authorList>
            <person name="Schikora-Tamarit M.A."/>
        </authorList>
    </citation>
    <scope>NUCLEOTIDE SEQUENCE</scope>
    <source>
        <strain evidence="14">CBS2887</strain>
    </source>
</reference>
<keyword evidence="7" id="KW-0456">Lyase</keyword>
<dbReference type="GO" id="GO:0003684">
    <property type="term" value="F:damaged DNA binding"/>
    <property type="evidence" value="ECO:0007669"/>
    <property type="project" value="InterPro"/>
</dbReference>
<dbReference type="PANTHER" id="PTHR10242">
    <property type="entry name" value="8-OXOGUANINE DNA GLYCOSYLASE"/>
    <property type="match status" value="1"/>
</dbReference>
<evidence type="ECO:0000256" key="1">
    <source>
        <dbReference type="ARBA" id="ARBA00004123"/>
    </source>
</evidence>
<keyword evidence="6" id="KW-0234">DNA repair</keyword>
<dbReference type="GO" id="GO:0006285">
    <property type="term" value="P:base-excision repair, AP site formation"/>
    <property type="evidence" value="ECO:0007669"/>
    <property type="project" value="TreeGrafter"/>
</dbReference>
<comment type="catalytic activity">
    <reaction evidence="11">
        <text>2'-deoxyribonucleotide-(2'-deoxyribose 5'-phosphate)-2'-deoxyribonucleotide-DNA = a 3'-end 2'-deoxyribonucleotide-(2,3-dehydro-2,3-deoxyribose 5'-phosphate)-DNA + a 5'-end 5'-phospho-2'-deoxyribonucleoside-DNA + H(+)</text>
        <dbReference type="Rhea" id="RHEA:66592"/>
        <dbReference type="Rhea" id="RHEA-COMP:13180"/>
        <dbReference type="Rhea" id="RHEA-COMP:16897"/>
        <dbReference type="Rhea" id="RHEA-COMP:17067"/>
        <dbReference type="ChEBI" id="CHEBI:15378"/>
        <dbReference type="ChEBI" id="CHEBI:136412"/>
        <dbReference type="ChEBI" id="CHEBI:157695"/>
        <dbReference type="ChEBI" id="CHEBI:167181"/>
        <dbReference type="EC" id="4.2.99.18"/>
    </reaction>
</comment>
<dbReference type="Gene3D" id="1.10.1670.10">
    <property type="entry name" value="Helix-hairpin-Helix base-excision DNA repair enzymes (C-terminal)"/>
    <property type="match status" value="1"/>
</dbReference>
<name>A0A9P8Q982_WICPI</name>
<comment type="caution">
    <text evidence="14">The sequence shown here is derived from an EMBL/GenBank/DDBJ whole genome shotgun (WGS) entry which is preliminary data.</text>
</comment>
<dbReference type="Gene3D" id="1.10.340.30">
    <property type="entry name" value="Hypothetical protein, domain 2"/>
    <property type="match status" value="1"/>
</dbReference>
<evidence type="ECO:0000256" key="6">
    <source>
        <dbReference type="ARBA" id="ARBA00023204"/>
    </source>
</evidence>
<evidence type="ECO:0000256" key="4">
    <source>
        <dbReference type="ARBA" id="ARBA00022763"/>
    </source>
</evidence>
<dbReference type="Pfam" id="PF00730">
    <property type="entry name" value="HhH-GPD"/>
    <property type="match status" value="1"/>
</dbReference>
<dbReference type="FunFam" id="1.10.1670.10:FF:000005">
    <property type="entry name" value="N-glycosylase/DNA lyase OGG1"/>
    <property type="match status" value="1"/>
</dbReference>
<evidence type="ECO:0000256" key="7">
    <source>
        <dbReference type="ARBA" id="ARBA00023239"/>
    </source>
</evidence>
<dbReference type="SUPFAM" id="SSF55945">
    <property type="entry name" value="TATA-box binding protein-like"/>
    <property type="match status" value="1"/>
</dbReference>
<keyword evidence="5" id="KW-0378">Hydrolase</keyword>
<feature type="coiled-coil region" evidence="12">
    <location>
        <begin position="327"/>
        <end position="354"/>
    </location>
</feature>
<evidence type="ECO:0000256" key="8">
    <source>
        <dbReference type="ARBA" id="ARBA00023242"/>
    </source>
</evidence>
<dbReference type="Proteomes" id="UP000774326">
    <property type="component" value="Unassembled WGS sequence"/>
</dbReference>
<evidence type="ECO:0000256" key="11">
    <source>
        <dbReference type="ARBA" id="ARBA00044632"/>
    </source>
</evidence>
<dbReference type="Pfam" id="PF07934">
    <property type="entry name" value="OGG_N"/>
    <property type="match status" value="1"/>
</dbReference>
<dbReference type="OrthoDB" id="238681at2759"/>
<dbReference type="EC" id="4.2.99.18" evidence="3"/>
<dbReference type="EMBL" id="JAEUBG010002048">
    <property type="protein sequence ID" value="KAH3685362.1"/>
    <property type="molecule type" value="Genomic_DNA"/>
</dbReference>
<dbReference type="SMART" id="SM00478">
    <property type="entry name" value="ENDO3c"/>
    <property type="match status" value="1"/>
</dbReference>
<evidence type="ECO:0000256" key="3">
    <source>
        <dbReference type="ARBA" id="ARBA00012720"/>
    </source>
</evidence>
<keyword evidence="8" id="KW-0539">Nucleus</keyword>
<evidence type="ECO:0000313" key="14">
    <source>
        <dbReference type="EMBL" id="KAH3685362.1"/>
    </source>
</evidence>
<dbReference type="InterPro" id="IPR023170">
    <property type="entry name" value="HhH_base_excis_C"/>
</dbReference>
<evidence type="ECO:0000256" key="2">
    <source>
        <dbReference type="ARBA" id="ARBA00010679"/>
    </source>
</evidence>
<dbReference type="GO" id="GO:0140078">
    <property type="term" value="F:class I DNA-(apurinic or apyrimidinic site) endonuclease activity"/>
    <property type="evidence" value="ECO:0007669"/>
    <property type="project" value="UniProtKB-EC"/>
</dbReference>
<evidence type="ECO:0000313" key="15">
    <source>
        <dbReference type="Proteomes" id="UP000774326"/>
    </source>
</evidence>
<dbReference type="InterPro" id="IPR011257">
    <property type="entry name" value="DNA_glycosylase"/>
</dbReference>
<dbReference type="InterPro" id="IPR012904">
    <property type="entry name" value="OGG_N"/>
</dbReference>
<accession>A0A9P8Q982</accession>
<keyword evidence="4" id="KW-0227">DNA damage</keyword>
<dbReference type="InterPro" id="IPR003265">
    <property type="entry name" value="HhH-GPD_domain"/>
</dbReference>
<evidence type="ECO:0000256" key="12">
    <source>
        <dbReference type="SAM" id="Coils"/>
    </source>
</evidence>
<dbReference type="GO" id="GO:0034039">
    <property type="term" value="F:8-oxo-7,8-dihydroguanine DNA N-glycosylase activity"/>
    <property type="evidence" value="ECO:0007669"/>
    <property type="project" value="TreeGrafter"/>
</dbReference>
<keyword evidence="9" id="KW-0511">Multifunctional enzyme</keyword>